<dbReference type="Proteomes" id="UP000663792">
    <property type="component" value="Unassembled WGS sequence"/>
</dbReference>
<evidence type="ECO:0000313" key="7">
    <source>
        <dbReference type="Proteomes" id="UP000663792"/>
    </source>
</evidence>
<accession>A0A939BXQ5</accession>
<protein>
    <submittedName>
        <fullName evidence="6">ABC transporter ATP-binding protein</fullName>
    </submittedName>
</protein>
<dbReference type="InterPro" id="IPR050319">
    <property type="entry name" value="ABC_transp_ATP-bind"/>
</dbReference>
<evidence type="ECO:0000313" key="6">
    <source>
        <dbReference type="EMBL" id="MBM9465836.1"/>
    </source>
</evidence>
<gene>
    <name evidence="6" type="ORF">JL106_00910</name>
</gene>
<sequence length="533" mass="57144">MLRIRGLTVQYRTRRGPVPAIQDVDLDIAAGETVALVGESGSGKTTTALAVTGLLATTAEITAGSIHWQGQDLLALGRRARRAVSGIGIGLVPQDPTVSLNPVKRIGDQVAEVLLIHKVARKAEAREIAVEALRSAGIDHPEVRARQFPHELSGGMRQRVLIAIALVGRPALLVADEPTSALDVTVQRQILDSISDLITEHHTGMLLVTHDLGVAADRADRVVVMTGGRIVEQGPTGQILSRPEHPYTRSLLEAAPSLRTSGIGSIRRRVGSSTTAPILHAEHLVKSFPAPGVGHHGIRAVDDVSFALHPGRTLGLVGESGSGKSTSARLALRLVEPTGGTVRFDGQDITGLSAGRLRVVRRRFQLVQQNPYASLNPRWSVAQLIGEPLRSYGESATVARERAVELLDLVGLPTDFEHRRPAELSGGQRQRIAIARALALRPDVVVLDEPVSALDVRVQAQILQLLVDLQDELGVAYLFISHDLAVIRQISDDVAVLRGGRVVETGSTEAVFTDPHHAYTRTLLEAIPGRGRV</sequence>
<feature type="domain" description="ABC transporter" evidence="5">
    <location>
        <begin position="279"/>
        <end position="524"/>
    </location>
</feature>
<dbReference type="InterPro" id="IPR003593">
    <property type="entry name" value="AAA+_ATPase"/>
</dbReference>
<evidence type="ECO:0000256" key="1">
    <source>
        <dbReference type="ARBA" id="ARBA00005417"/>
    </source>
</evidence>
<name>A0A939BXQ5_9ACTN</name>
<feature type="domain" description="ABC transporter" evidence="5">
    <location>
        <begin position="2"/>
        <end position="252"/>
    </location>
</feature>
<dbReference type="EMBL" id="JAERWK010000001">
    <property type="protein sequence ID" value="MBM9465836.1"/>
    <property type="molecule type" value="Genomic_DNA"/>
</dbReference>
<dbReference type="InterPro" id="IPR017871">
    <property type="entry name" value="ABC_transporter-like_CS"/>
</dbReference>
<dbReference type="AlphaFoldDB" id="A0A939BXQ5"/>
<dbReference type="NCBIfam" id="NF007739">
    <property type="entry name" value="PRK10419.1"/>
    <property type="match status" value="2"/>
</dbReference>
<organism evidence="6 7">
    <name type="scientific">Nakamurella leprariae</name>
    <dbReference type="NCBI Taxonomy" id="2803911"/>
    <lineage>
        <taxon>Bacteria</taxon>
        <taxon>Bacillati</taxon>
        <taxon>Actinomycetota</taxon>
        <taxon>Actinomycetes</taxon>
        <taxon>Nakamurellales</taxon>
        <taxon>Nakamurellaceae</taxon>
        <taxon>Nakamurella</taxon>
    </lineage>
</organism>
<dbReference type="Gene3D" id="3.40.50.300">
    <property type="entry name" value="P-loop containing nucleotide triphosphate hydrolases"/>
    <property type="match status" value="2"/>
</dbReference>
<evidence type="ECO:0000259" key="5">
    <source>
        <dbReference type="PROSITE" id="PS50893"/>
    </source>
</evidence>
<comment type="similarity">
    <text evidence="1">Belongs to the ABC transporter superfamily.</text>
</comment>
<dbReference type="SMART" id="SM00382">
    <property type="entry name" value="AAA"/>
    <property type="match status" value="2"/>
</dbReference>
<dbReference type="InterPro" id="IPR013563">
    <property type="entry name" value="Oligopep_ABC_C"/>
</dbReference>
<keyword evidence="4 6" id="KW-0067">ATP-binding</keyword>
<dbReference type="InterPro" id="IPR027417">
    <property type="entry name" value="P-loop_NTPase"/>
</dbReference>
<dbReference type="PROSITE" id="PS50893">
    <property type="entry name" value="ABC_TRANSPORTER_2"/>
    <property type="match status" value="2"/>
</dbReference>
<evidence type="ECO:0000256" key="2">
    <source>
        <dbReference type="ARBA" id="ARBA00022448"/>
    </source>
</evidence>
<dbReference type="GO" id="GO:0005524">
    <property type="term" value="F:ATP binding"/>
    <property type="evidence" value="ECO:0007669"/>
    <property type="project" value="UniProtKB-KW"/>
</dbReference>
<keyword evidence="2" id="KW-0813">Transport</keyword>
<proteinExistence type="inferred from homology"/>
<reference evidence="6" key="1">
    <citation type="submission" date="2021-01" db="EMBL/GenBank/DDBJ databases">
        <title>YIM 132084 draft genome.</title>
        <authorList>
            <person name="An D."/>
        </authorList>
    </citation>
    <scope>NUCLEOTIDE SEQUENCE</scope>
    <source>
        <strain evidence="6">YIM 132084</strain>
    </source>
</reference>
<dbReference type="PANTHER" id="PTHR43776:SF7">
    <property type="entry name" value="D,D-DIPEPTIDE TRANSPORT ATP-BINDING PROTEIN DDPF-RELATED"/>
    <property type="match status" value="1"/>
</dbReference>
<dbReference type="SUPFAM" id="SSF52540">
    <property type="entry name" value="P-loop containing nucleoside triphosphate hydrolases"/>
    <property type="match status" value="2"/>
</dbReference>
<dbReference type="Pfam" id="PF08352">
    <property type="entry name" value="oligo_HPY"/>
    <property type="match status" value="2"/>
</dbReference>
<keyword evidence="7" id="KW-1185">Reference proteome</keyword>
<dbReference type="FunFam" id="3.40.50.300:FF:000016">
    <property type="entry name" value="Oligopeptide ABC transporter ATP-binding component"/>
    <property type="match status" value="1"/>
</dbReference>
<dbReference type="InterPro" id="IPR003439">
    <property type="entry name" value="ABC_transporter-like_ATP-bd"/>
</dbReference>
<keyword evidence="3" id="KW-0547">Nucleotide-binding</keyword>
<dbReference type="GO" id="GO:0055085">
    <property type="term" value="P:transmembrane transport"/>
    <property type="evidence" value="ECO:0007669"/>
    <property type="project" value="UniProtKB-ARBA"/>
</dbReference>
<comment type="caution">
    <text evidence="6">The sequence shown here is derived from an EMBL/GenBank/DDBJ whole genome shotgun (WGS) entry which is preliminary data.</text>
</comment>
<evidence type="ECO:0000256" key="4">
    <source>
        <dbReference type="ARBA" id="ARBA00022840"/>
    </source>
</evidence>
<dbReference type="GO" id="GO:0015833">
    <property type="term" value="P:peptide transport"/>
    <property type="evidence" value="ECO:0007669"/>
    <property type="project" value="InterPro"/>
</dbReference>
<evidence type="ECO:0000256" key="3">
    <source>
        <dbReference type="ARBA" id="ARBA00022741"/>
    </source>
</evidence>
<dbReference type="PANTHER" id="PTHR43776">
    <property type="entry name" value="TRANSPORT ATP-BINDING PROTEIN"/>
    <property type="match status" value="1"/>
</dbReference>
<dbReference type="GO" id="GO:0016887">
    <property type="term" value="F:ATP hydrolysis activity"/>
    <property type="evidence" value="ECO:0007669"/>
    <property type="project" value="InterPro"/>
</dbReference>
<dbReference type="PROSITE" id="PS00211">
    <property type="entry name" value="ABC_TRANSPORTER_1"/>
    <property type="match status" value="2"/>
</dbReference>
<dbReference type="Pfam" id="PF00005">
    <property type="entry name" value="ABC_tran"/>
    <property type="match status" value="2"/>
</dbReference>
<dbReference type="NCBIfam" id="NF008453">
    <property type="entry name" value="PRK11308.1"/>
    <property type="match status" value="2"/>
</dbReference>
<dbReference type="CDD" id="cd03257">
    <property type="entry name" value="ABC_NikE_OppD_transporters"/>
    <property type="match status" value="2"/>
</dbReference>